<comment type="caution">
    <text evidence="6">The sequence shown here is derived from an EMBL/GenBank/DDBJ whole genome shotgun (WGS) entry which is preliminary data.</text>
</comment>
<feature type="region of interest" description="Disordered" evidence="5">
    <location>
        <begin position="292"/>
        <end position="313"/>
    </location>
</feature>
<evidence type="ECO:0000256" key="3">
    <source>
        <dbReference type="ARBA" id="ARBA00023242"/>
    </source>
</evidence>
<gene>
    <name evidence="6" type="ORF">B0H16DRAFT_1880538</name>
</gene>
<dbReference type="Pfam" id="PF02671">
    <property type="entry name" value="PAH"/>
    <property type="match status" value="1"/>
</dbReference>
<dbReference type="GO" id="GO:0000118">
    <property type="term" value="C:histone deacetylase complex"/>
    <property type="evidence" value="ECO:0007669"/>
    <property type="project" value="TreeGrafter"/>
</dbReference>
<dbReference type="PANTHER" id="PTHR12346:SF0">
    <property type="entry name" value="SIN3A, ISOFORM G"/>
    <property type="match status" value="1"/>
</dbReference>
<dbReference type="GO" id="GO:0000785">
    <property type="term" value="C:chromatin"/>
    <property type="evidence" value="ECO:0007669"/>
    <property type="project" value="TreeGrafter"/>
</dbReference>
<dbReference type="PANTHER" id="PTHR12346">
    <property type="entry name" value="SIN3B-RELATED"/>
    <property type="match status" value="1"/>
</dbReference>
<dbReference type="PROSITE" id="PS51477">
    <property type="entry name" value="PAH"/>
    <property type="match status" value="1"/>
</dbReference>
<dbReference type="GO" id="GO:0000122">
    <property type="term" value="P:negative regulation of transcription by RNA polymerase II"/>
    <property type="evidence" value="ECO:0007669"/>
    <property type="project" value="TreeGrafter"/>
</dbReference>
<dbReference type="GO" id="GO:0003714">
    <property type="term" value="F:transcription corepressor activity"/>
    <property type="evidence" value="ECO:0007669"/>
    <property type="project" value="InterPro"/>
</dbReference>
<evidence type="ECO:0000313" key="6">
    <source>
        <dbReference type="EMBL" id="KAJ7773027.1"/>
    </source>
</evidence>
<evidence type="ECO:0000256" key="5">
    <source>
        <dbReference type="SAM" id="MobiDB-lite"/>
    </source>
</evidence>
<dbReference type="Gene3D" id="1.20.1160.11">
    <property type="entry name" value="Paired amphipathic helix"/>
    <property type="match status" value="1"/>
</dbReference>
<dbReference type="FunFam" id="1.20.1160.11:FF:000001">
    <property type="entry name" value="Paired amphipathic helix protein Sin3"/>
    <property type="match status" value="1"/>
</dbReference>
<evidence type="ECO:0000256" key="2">
    <source>
        <dbReference type="ARBA" id="ARBA00022491"/>
    </source>
</evidence>
<evidence type="ECO:0000313" key="7">
    <source>
        <dbReference type="Proteomes" id="UP001215598"/>
    </source>
</evidence>
<dbReference type="EMBL" id="JARKIB010000013">
    <property type="protein sequence ID" value="KAJ7773027.1"/>
    <property type="molecule type" value="Genomic_DNA"/>
</dbReference>
<proteinExistence type="predicted"/>
<keyword evidence="7" id="KW-1185">Reference proteome</keyword>
<dbReference type="InterPro" id="IPR036600">
    <property type="entry name" value="PAH_sf"/>
</dbReference>
<name>A0AAD7JVW8_9AGAR</name>
<reference evidence="6" key="1">
    <citation type="submission" date="2023-03" db="EMBL/GenBank/DDBJ databases">
        <title>Massive genome expansion in bonnet fungi (Mycena s.s.) driven by repeated elements and novel gene families across ecological guilds.</title>
        <authorList>
            <consortium name="Lawrence Berkeley National Laboratory"/>
            <person name="Harder C.B."/>
            <person name="Miyauchi S."/>
            <person name="Viragh M."/>
            <person name="Kuo A."/>
            <person name="Thoen E."/>
            <person name="Andreopoulos B."/>
            <person name="Lu D."/>
            <person name="Skrede I."/>
            <person name="Drula E."/>
            <person name="Henrissat B."/>
            <person name="Morin E."/>
            <person name="Kohler A."/>
            <person name="Barry K."/>
            <person name="LaButti K."/>
            <person name="Morin E."/>
            <person name="Salamov A."/>
            <person name="Lipzen A."/>
            <person name="Mereny Z."/>
            <person name="Hegedus B."/>
            <person name="Baldrian P."/>
            <person name="Stursova M."/>
            <person name="Weitz H."/>
            <person name="Taylor A."/>
            <person name="Grigoriev I.V."/>
            <person name="Nagy L.G."/>
            <person name="Martin F."/>
            <person name="Kauserud H."/>
        </authorList>
    </citation>
    <scope>NUCLEOTIDE SEQUENCE</scope>
    <source>
        <strain evidence="6">CBHHK182m</strain>
    </source>
</reference>
<keyword evidence="2" id="KW-0678">Repressor</keyword>
<organism evidence="6 7">
    <name type="scientific">Mycena metata</name>
    <dbReference type="NCBI Taxonomy" id="1033252"/>
    <lineage>
        <taxon>Eukaryota</taxon>
        <taxon>Fungi</taxon>
        <taxon>Dikarya</taxon>
        <taxon>Basidiomycota</taxon>
        <taxon>Agaricomycotina</taxon>
        <taxon>Agaricomycetes</taxon>
        <taxon>Agaricomycetidae</taxon>
        <taxon>Agaricales</taxon>
        <taxon>Marasmiineae</taxon>
        <taxon>Mycenaceae</taxon>
        <taxon>Mycena</taxon>
    </lineage>
</organism>
<evidence type="ECO:0000256" key="4">
    <source>
        <dbReference type="PROSITE-ProRule" id="PRU00810"/>
    </source>
</evidence>
<dbReference type="Proteomes" id="UP001215598">
    <property type="component" value="Unassembled WGS sequence"/>
</dbReference>
<dbReference type="AlphaFoldDB" id="A0AAD7JVW8"/>
<sequence>MDVDGEQQIHVPPQHTQAVADALQMLSPPLDAPMPPLLAPGDREDAGLLLQPTANASPTATNLTPDPQNHTPLDLPPNFTDALSYLDAVKNKFHDQPNVYNHFLEIMKEFRSQTIDTPGVIQRVSHLFNGHPDLIQGFNTFLQATPAHHLQRQHAQIAQNEPPFPQGAHGGQTFATTLLLSFSCTPLLKQHLLSSLNMSNEELASLEPIIAEAWDRWDQGRRMRYDHPDGGAHGGQTFATTLLLSFSCTPLLKQHLLSSLNMSNEELASFEPIIAEAWDRWDQGRRMRYDHPDGFLPGSVPPGAAADPSDSNV</sequence>
<accession>A0AAD7JVW8</accession>
<protein>
    <submittedName>
        <fullName evidence="6">Uncharacterized protein</fullName>
    </submittedName>
</protein>
<dbReference type="InterPro" id="IPR003822">
    <property type="entry name" value="PAH"/>
</dbReference>
<comment type="subcellular location">
    <subcellularLocation>
        <location evidence="1 4">Nucleus</location>
    </subcellularLocation>
</comment>
<evidence type="ECO:0000256" key="1">
    <source>
        <dbReference type="ARBA" id="ARBA00004123"/>
    </source>
</evidence>
<dbReference type="InterPro" id="IPR039774">
    <property type="entry name" value="Sin3-like"/>
</dbReference>
<dbReference type="SUPFAM" id="SSF47762">
    <property type="entry name" value="PAH2 domain"/>
    <property type="match status" value="1"/>
</dbReference>
<keyword evidence="3 4" id="KW-0539">Nucleus</keyword>